<dbReference type="EC" id="3.2.1.23" evidence="4"/>
<dbReference type="GO" id="GO:0004565">
    <property type="term" value="F:beta-galactosidase activity"/>
    <property type="evidence" value="ECO:0007669"/>
    <property type="project" value="UniProtKB-EC"/>
</dbReference>
<dbReference type="InterPro" id="IPR006104">
    <property type="entry name" value="Glyco_hydro_2_N"/>
</dbReference>
<evidence type="ECO:0000313" key="4">
    <source>
        <dbReference type="EMBL" id="CAA9577473.1"/>
    </source>
</evidence>
<gene>
    <name evidence="4" type="ORF">AVDCRST_MAG33-3220</name>
</gene>
<dbReference type="EMBL" id="CADCWK010000407">
    <property type="protein sequence ID" value="CAA9577473.1"/>
    <property type="molecule type" value="Genomic_DNA"/>
</dbReference>
<protein>
    <submittedName>
        <fullName evidence="4">GH2</fullName>
        <ecNumber evidence="4">3.2.1.23</ecNumber>
    </submittedName>
</protein>
<dbReference type="SUPFAM" id="SSF49303">
    <property type="entry name" value="beta-Galactosidase/glucuronidase domain"/>
    <property type="match status" value="1"/>
</dbReference>
<dbReference type="PANTHER" id="PTHR42732:SF2">
    <property type="entry name" value="BETA-MANNOSIDASE"/>
    <property type="match status" value="1"/>
</dbReference>
<dbReference type="AlphaFoldDB" id="A0A6J4VJ54"/>
<dbReference type="Gene3D" id="3.20.20.80">
    <property type="entry name" value="Glycosidases"/>
    <property type="match status" value="1"/>
</dbReference>
<reference evidence="4" key="1">
    <citation type="submission" date="2020-02" db="EMBL/GenBank/DDBJ databases">
        <authorList>
            <person name="Meier V. D."/>
        </authorList>
    </citation>
    <scope>NUCLEOTIDE SEQUENCE</scope>
    <source>
        <strain evidence="4">AVDCRST_MAG33</strain>
    </source>
</reference>
<dbReference type="SUPFAM" id="SSF49785">
    <property type="entry name" value="Galactose-binding domain-like"/>
    <property type="match status" value="1"/>
</dbReference>
<comment type="similarity">
    <text evidence="1">Belongs to the glycosyl hydrolase 2 family.</text>
</comment>
<feature type="domain" description="Glycoside hydrolase family 2 catalytic" evidence="2">
    <location>
        <begin position="289"/>
        <end position="456"/>
    </location>
</feature>
<dbReference type="InterPro" id="IPR051913">
    <property type="entry name" value="GH2_Domain-Containing"/>
</dbReference>
<dbReference type="PANTHER" id="PTHR42732">
    <property type="entry name" value="BETA-GALACTOSIDASE"/>
    <property type="match status" value="1"/>
</dbReference>
<evidence type="ECO:0000259" key="3">
    <source>
        <dbReference type="Pfam" id="PF02837"/>
    </source>
</evidence>
<dbReference type="GO" id="GO:0005975">
    <property type="term" value="P:carbohydrate metabolic process"/>
    <property type="evidence" value="ECO:0007669"/>
    <property type="project" value="InterPro"/>
</dbReference>
<dbReference type="InterPro" id="IPR006103">
    <property type="entry name" value="Glyco_hydro_2_cat"/>
</dbReference>
<dbReference type="InterPro" id="IPR008979">
    <property type="entry name" value="Galactose-bd-like_sf"/>
</dbReference>
<name>A0A6J4VJ54_9BACT</name>
<proteinExistence type="inferred from homology"/>
<evidence type="ECO:0000256" key="1">
    <source>
        <dbReference type="ARBA" id="ARBA00007401"/>
    </source>
</evidence>
<dbReference type="Gene3D" id="2.60.120.260">
    <property type="entry name" value="Galactose-binding domain-like"/>
    <property type="match status" value="1"/>
</dbReference>
<dbReference type="Pfam" id="PF02837">
    <property type="entry name" value="Glyco_hydro_2_N"/>
    <property type="match status" value="1"/>
</dbReference>
<keyword evidence="4" id="KW-0326">Glycosidase</keyword>
<dbReference type="SUPFAM" id="SSF51445">
    <property type="entry name" value="(Trans)glycosidases"/>
    <property type="match status" value="1"/>
</dbReference>
<organism evidence="4">
    <name type="scientific">uncultured Thermomicrobiales bacterium</name>
    <dbReference type="NCBI Taxonomy" id="1645740"/>
    <lineage>
        <taxon>Bacteria</taxon>
        <taxon>Pseudomonadati</taxon>
        <taxon>Thermomicrobiota</taxon>
        <taxon>Thermomicrobia</taxon>
        <taxon>Thermomicrobiales</taxon>
        <taxon>environmental samples</taxon>
    </lineage>
</organism>
<dbReference type="InterPro" id="IPR036156">
    <property type="entry name" value="Beta-gal/glucu_dom_sf"/>
</dbReference>
<sequence length="593" mass="66833">MTTHPRPQLTRPEWTSLDGEWAFAYDDEDQGQVGRWFHGAHNHFNRVITVPFPPESPASGIGDPDPHPYLWYRRDFAVPADHAEGNRLLLHFGAVDYQAIVWLNGVEVGRHTGGHTPFTIDITEALIDAPHQVVVVRAVDQPDDLTQPRGKQAWGGKPRGILYQRTSGIWQPVWLESVPAVSINRVRWSPDAMAGKLGLRVQLSRPVPAGWSVRVHLSFEGTTLTRDAFSVSEDVGERTITLPTVFGDHQTSGLLWSPRYPRLIDAAIELLDGDRLVDTVASYAGLRSVGVRKGRFLLNNRPVYLRMALEQGYWPESHLAATDEQLKREVELAKELGFNALRIHQKVEDPRFLYWCDKLGLMTWGEMPSSYVFTEKAITRFTQEWTEAIERDINHPCVVTWVPTNESWGVPDLENDPRQRAYTRMLADLARALDGSRPVISNDGWEHLSSDILALHDYADSSEVLLDRWEDADAVANTIANVQPGNRRKIVEDRSNPDAPVILTEIGGLGHPIDRSKRWHFWSTDSKSELQERFAEVIDAVLASDTVVGFCYTQLTDTMQEMNGLLDAERNPKLPIDAIRAIITAPSKSVPPR</sequence>
<keyword evidence="4" id="KW-0378">Hydrolase</keyword>
<dbReference type="Pfam" id="PF02836">
    <property type="entry name" value="Glyco_hydro_2_C"/>
    <property type="match status" value="1"/>
</dbReference>
<evidence type="ECO:0000259" key="2">
    <source>
        <dbReference type="Pfam" id="PF02836"/>
    </source>
</evidence>
<accession>A0A6J4VJ54</accession>
<feature type="domain" description="Glycosyl hydrolases family 2 sugar binding" evidence="3">
    <location>
        <begin position="16"/>
        <end position="136"/>
    </location>
</feature>
<dbReference type="InterPro" id="IPR017853">
    <property type="entry name" value="GH"/>
</dbReference>